<evidence type="ECO:0000313" key="1">
    <source>
        <dbReference type="EMBL" id="CAI6341018.1"/>
    </source>
</evidence>
<gene>
    <name evidence="1" type="ORF">PDIGIT_LOCUS14206</name>
</gene>
<proteinExistence type="predicted"/>
<name>A0A9W4UQC0_9PLEO</name>
<keyword evidence="2" id="KW-1185">Reference proteome</keyword>
<organism evidence="1 2">
    <name type="scientific">Periconia digitata</name>
    <dbReference type="NCBI Taxonomy" id="1303443"/>
    <lineage>
        <taxon>Eukaryota</taxon>
        <taxon>Fungi</taxon>
        <taxon>Dikarya</taxon>
        <taxon>Ascomycota</taxon>
        <taxon>Pezizomycotina</taxon>
        <taxon>Dothideomycetes</taxon>
        <taxon>Pleosporomycetidae</taxon>
        <taxon>Pleosporales</taxon>
        <taxon>Massarineae</taxon>
        <taxon>Periconiaceae</taxon>
        <taxon>Periconia</taxon>
    </lineage>
</organism>
<dbReference type="EMBL" id="CAOQHR010000011">
    <property type="protein sequence ID" value="CAI6341018.1"/>
    <property type="molecule type" value="Genomic_DNA"/>
</dbReference>
<protein>
    <submittedName>
        <fullName evidence="1">Uncharacterized protein</fullName>
    </submittedName>
</protein>
<accession>A0A9W4UQC0</accession>
<dbReference type="OrthoDB" id="3789068at2759"/>
<sequence length="166" mass="18421">MPESLHQFIEEKLRLALTGDVPGSQIDGLITNLTTLFKTLRPTLTPSEIFLAITRPTICGDPYCLCSNSNPNDDACKLDKYNITIFVDRRERGRRVTKPWVRASSTSGFEDAVGNLMGVVDGMVGEKDVVEGKGEDVDRGEVEEGKIRRERSETCLVEIMWDGNGV</sequence>
<dbReference type="AlphaFoldDB" id="A0A9W4UQC0"/>
<evidence type="ECO:0000313" key="2">
    <source>
        <dbReference type="Proteomes" id="UP001152607"/>
    </source>
</evidence>
<reference evidence="1" key="1">
    <citation type="submission" date="2023-01" db="EMBL/GenBank/DDBJ databases">
        <authorList>
            <person name="Van Ghelder C."/>
            <person name="Rancurel C."/>
        </authorList>
    </citation>
    <scope>NUCLEOTIDE SEQUENCE</scope>
    <source>
        <strain evidence="1">CNCM I-4278</strain>
    </source>
</reference>
<comment type="caution">
    <text evidence="1">The sequence shown here is derived from an EMBL/GenBank/DDBJ whole genome shotgun (WGS) entry which is preliminary data.</text>
</comment>
<dbReference type="Proteomes" id="UP001152607">
    <property type="component" value="Unassembled WGS sequence"/>
</dbReference>